<evidence type="ECO:0008006" key="4">
    <source>
        <dbReference type="Google" id="ProtNLM"/>
    </source>
</evidence>
<dbReference type="AlphaFoldDB" id="A0AA36NKE6"/>
<evidence type="ECO:0000256" key="1">
    <source>
        <dbReference type="SAM" id="Coils"/>
    </source>
</evidence>
<gene>
    <name evidence="2" type="ORF">EVOR1521_LOCUS31516</name>
</gene>
<organism evidence="2 3">
    <name type="scientific">Effrenium voratum</name>
    <dbReference type="NCBI Taxonomy" id="2562239"/>
    <lineage>
        <taxon>Eukaryota</taxon>
        <taxon>Sar</taxon>
        <taxon>Alveolata</taxon>
        <taxon>Dinophyceae</taxon>
        <taxon>Suessiales</taxon>
        <taxon>Symbiodiniaceae</taxon>
        <taxon>Effrenium</taxon>
    </lineage>
</organism>
<dbReference type="EMBL" id="CAUJNA010003838">
    <property type="protein sequence ID" value="CAJ1410752.1"/>
    <property type="molecule type" value="Genomic_DNA"/>
</dbReference>
<evidence type="ECO:0000313" key="2">
    <source>
        <dbReference type="EMBL" id="CAJ1410752.1"/>
    </source>
</evidence>
<name>A0AA36NKE6_9DINO</name>
<sequence length="732" mass="81568">MSDQVPLWAKSPSTKVVFSKEDLQGVGAEVRREFNTCREELKAAQEAWKEGGHQVITAADGGEPGGKVVAGSRVLKGDSAAEKFRITYEARQRVTNIANKEELQGHVLPGLLVFPGKHNRLSNVDENGKYKRTEKFEVKGVEVEHQAGEKCRGLAWAVELRKQFPKEFEEVEIMTQPSSNCDGVLLAWIVEEQCEEEICSLWIRDCFSAVFQEHIGYKEIILATVGAQRQAVQRQVDTDWIVGGSVRNGLIAFKASPEAGKLVPFLGESWAKARGLAQGSRRIPNSWLEPRFSWVKDGIPQPADFALSSSATQEKGSLVKKELAKSKKKAIKDKALLLALKEDEVEKKAAKAAEPVEDLQLPFKKGEELRVVKEEAGALQYGKEGSFADAQTDGKASIFTDYGVMSCHQQHLQLKDSSWKKAAVWKQFTQLGRLKKQEFLQLSGCMPALGVKAEAVVPEPPKMNMLEGGHIALSWHLLRWQFSGHEFLESCQLVDAECAYKIDKEERWKEEIQQLASNKVHIFVPVLGSPAHWALLVGHRSSPDAAWQFCYRDTLADEHADCKHKAAIAMQALTAASELPEVPARCNSCRQTASESGQLVLSYIEAELAELASEGPAARGWPGVLAQSWDKRLEALYKQLQLEVEKVHAEVAKAKEREKKLEEQQEQRRMKALEILAKAKDQNSKTAQAAKAAFEQNSQYFTHKDLSPDAREAVWKAKAALFRPWHFSSSPG</sequence>
<accession>A0AA36NKE6</accession>
<evidence type="ECO:0000313" key="3">
    <source>
        <dbReference type="Proteomes" id="UP001178507"/>
    </source>
</evidence>
<reference evidence="2" key="1">
    <citation type="submission" date="2023-08" db="EMBL/GenBank/DDBJ databases">
        <authorList>
            <person name="Chen Y."/>
            <person name="Shah S."/>
            <person name="Dougan E. K."/>
            <person name="Thang M."/>
            <person name="Chan C."/>
        </authorList>
    </citation>
    <scope>NUCLEOTIDE SEQUENCE</scope>
</reference>
<protein>
    <recommendedName>
        <fullName evidence="4">Ubiquitin-like protease family profile domain-containing protein</fullName>
    </recommendedName>
</protein>
<comment type="caution">
    <text evidence="2">The sequence shown here is derived from an EMBL/GenBank/DDBJ whole genome shotgun (WGS) entry which is preliminary data.</text>
</comment>
<proteinExistence type="predicted"/>
<keyword evidence="1" id="KW-0175">Coiled coil</keyword>
<keyword evidence="3" id="KW-1185">Reference proteome</keyword>
<dbReference type="Proteomes" id="UP001178507">
    <property type="component" value="Unassembled WGS sequence"/>
</dbReference>
<feature type="coiled-coil region" evidence="1">
    <location>
        <begin position="630"/>
        <end position="682"/>
    </location>
</feature>